<evidence type="ECO:0000256" key="5">
    <source>
        <dbReference type="ARBA" id="ARBA00022771"/>
    </source>
</evidence>
<dbReference type="InterPro" id="IPR031128">
    <property type="entry name" value="RNF14_RING-HC_Zfn"/>
</dbReference>
<dbReference type="SMART" id="SM00591">
    <property type="entry name" value="RWD"/>
    <property type="match status" value="1"/>
</dbReference>
<evidence type="ECO:0000259" key="11">
    <source>
        <dbReference type="PROSITE" id="PS51873"/>
    </source>
</evidence>
<name>A0A671KS79_9TELE</name>
<dbReference type="CDD" id="cd16628">
    <property type="entry name" value="RING-HC_RBR_RNF14"/>
    <property type="match status" value="1"/>
</dbReference>
<evidence type="ECO:0000256" key="7">
    <source>
        <dbReference type="ARBA" id="ARBA00022833"/>
    </source>
</evidence>
<dbReference type="Pfam" id="PF22191">
    <property type="entry name" value="IBR_1"/>
    <property type="match status" value="1"/>
</dbReference>
<dbReference type="InterPro" id="IPR017907">
    <property type="entry name" value="Znf_RING_CS"/>
</dbReference>
<evidence type="ECO:0000256" key="8">
    <source>
        <dbReference type="PROSITE-ProRule" id="PRU00175"/>
    </source>
</evidence>
<evidence type="ECO:0000313" key="13">
    <source>
        <dbReference type="Proteomes" id="UP000472260"/>
    </source>
</evidence>
<comment type="pathway">
    <text evidence="1">Protein modification; protein ubiquitination.</text>
</comment>
<sequence>MKGQLTKSSINIGQACVECGISFLPPLVLSFELPTDYPSSSPPVFTLSSRWLSRIQITTLCKRLDELWEKNRGNVVLFTWIQFLKEETLAFLNIQSPLEIQTIDGQPQCESGQNQAVDTAIEKSKVQEFDQRAVQEVYHHTDILTQLLDFNEAQKQKDFDGKIFCCGICFSENLGSNFLSFKECQHFYCKACMKEYFQIQIRDGKVQCLTCPEPECMSMATLAQVKLLVDHDEFTRYDRLLLQWSLNLVADVVYCPRMSCCMAVMIETYHGLSLCKECKITVECALIQISRSVYILILIQRKIDEALSKDWLKENSKQCPSCGANIQKELGCNKMTCASCQQYFCWICLAVLNRNDPYSHFRDSNCPCYDHAFTTHQLQVERRESHRSNQVVGDY</sequence>
<evidence type="ECO:0000259" key="10">
    <source>
        <dbReference type="PROSITE" id="PS50908"/>
    </source>
</evidence>
<keyword evidence="13" id="KW-1185">Reference proteome</keyword>
<dbReference type="GO" id="GO:0008270">
    <property type="term" value="F:zinc ion binding"/>
    <property type="evidence" value="ECO:0007669"/>
    <property type="project" value="UniProtKB-KW"/>
</dbReference>
<dbReference type="InterPro" id="IPR047548">
    <property type="entry name" value="Rcat_RBR_RNF14"/>
</dbReference>
<dbReference type="GO" id="GO:0004842">
    <property type="term" value="F:ubiquitin-protein transferase activity"/>
    <property type="evidence" value="ECO:0007669"/>
    <property type="project" value="InterPro"/>
</dbReference>
<dbReference type="Gene3D" id="1.20.120.1750">
    <property type="match status" value="1"/>
</dbReference>
<dbReference type="PANTHER" id="PTHR11685">
    <property type="entry name" value="RBR FAMILY RING FINGER AND IBR DOMAIN-CONTAINING"/>
    <property type="match status" value="1"/>
</dbReference>
<evidence type="ECO:0000259" key="9">
    <source>
        <dbReference type="PROSITE" id="PS50089"/>
    </source>
</evidence>
<dbReference type="SUPFAM" id="SSF57850">
    <property type="entry name" value="RING/U-box"/>
    <property type="match status" value="2"/>
</dbReference>
<dbReference type="InterPro" id="IPR044066">
    <property type="entry name" value="TRIAD_supradom"/>
</dbReference>
<dbReference type="PROSITE" id="PS50908">
    <property type="entry name" value="RWD"/>
    <property type="match status" value="1"/>
</dbReference>
<dbReference type="InterPro" id="IPR031127">
    <property type="entry name" value="E3_UB_ligase_RBR"/>
</dbReference>
<dbReference type="Proteomes" id="UP000472260">
    <property type="component" value="Unassembled WGS sequence"/>
</dbReference>
<dbReference type="Ensembl" id="ENSSANT00000011521.1">
    <property type="protein sequence ID" value="ENSSANP00000010759.1"/>
    <property type="gene ID" value="ENSSANG00000005910.1"/>
</dbReference>
<dbReference type="Pfam" id="PF05773">
    <property type="entry name" value="RWD"/>
    <property type="match status" value="1"/>
</dbReference>
<evidence type="ECO:0000313" key="12">
    <source>
        <dbReference type="Ensembl" id="ENSSANP00000010759.1"/>
    </source>
</evidence>
<proteinExistence type="predicted"/>
<evidence type="ECO:0000256" key="4">
    <source>
        <dbReference type="ARBA" id="ARBA00022737"/>
    </source>
</evidence>
<dbReference type="CDD" id="cd20354">
    <property type="entry name" value="Rcat_RBR_RNF14"/>
    <property type="match status" value="1"/>
</dbReference>
<evidence type="ECO:0000256" key="1">
    <source>
        <dbReference type="ARBA" id="ARBA00004906"/>
    </source>
</evidence>
<dbReference type="CDD" id="cd23820">
    <property type="entry name" value="RWD_RNF14"/>
    <property type="match status" value="1"/>
</dbReference>
<reference evidence="12" key="1">
    <citation type="submission" date="2025-08" db="UniProtKB">
        <authorList>
            <consortium name="Ensembl"/>
        </authorList>
    </citation>
    <scope>IDENTIFICATION</scope>
</reference>
<keyword evidence="4" id="KW-0677">Repeat</keyword>
<keyword evidence="5 8" id="KW-0863">Zinc-finger</keyword>
<evidence type="ECO:0000256" key="6">
    <source>
        <dbReference type="ARBA" id="ARBA00022786"/>
    </source>
</evidence>
<feature type="domain" description="RWD" evidence="10">
    <location>
        <begin position="1"/>
        <end position="91"/>
    </location>
</feature>
<protein>
    <submittedName>
        <fullName evidence="12">Zmp:0000000524</fullName>
    </submittedName>
</protein>
<keyword evidence="2" id="KW-0808">Transferase</keyword>
<dbReference type="Gene3D" id="3.10.110.10">
    <property type="entry name" value="Ubiquitin Conjugating Enzyme"/>
    <property type="match status" value="1"/>
</dbReference>
<evidence type="ECO:0000256" key="2">
    <source>
        <dbReference type="ARBA" id="ARBA00022679"/>
    </source>
</evidence>
<dbReference type="InterPro" id="IPR016135">
    <property type="entry name" value="UBQ-conjugating_enzyme/RWD"/>
</dbReference>
<keyword evidence="6" id="KW-0833">Ubl conjugation pathway</keyword>
<dbReference type="InterPro" id="IPR013083">
    <property type="entry name" value="Znf_RING/FYVE/PHD"/>
</dbReference>
<feature type="domain" description="RING-type" evidence="11">
    <location>
        <begin position="162"/>
        <end position="370"/>
    </location>
</feature>
<keyword evidence="3" id="KW-0479">Metal-binding</keyword>
<dbReference type="PROSITE" id="PS50089">
    <property type="entry name" value="ZF_RING_2"/>
    <property type="match status" value="1"/>
</dbReference>
<feature type="domain" description="RING-type" evidence="9">
    <location>
        <begin position="166"/>
        <end position="211"/>
    </location>
</feature>
<accession>A0A671KS79</accession>
<reference evidence="12" key="2">
    <citation type="submission" date="2025-09" db="UniProtKB">
        <authorList>
            <consortium name="Ensembl"/>
        </authorList>
    </citation>
    <scope>IDENTIFICATION</scope>
</reference>
<dbReference type="InterPro" id="IPR001841">
    <property type="entry name" value="Znf_RING"/>
</dbReference>
<dbReference type="GO" id="GO:0016567">
    <property type="term" value="P:protein ubiquitination"/>
    <property type="evidence" value="ECO:0007669"/>
    <property type="project" value="InterPro"/>
</dbReference>
<dbReference type="PROSITE" id="PS00518">
    <property type="entry name" value="ZF_RING_1"/>
    <property type="match status" value="1"/>
</dbReference>
<dbReference type="PROSITE" id="PS51873">
    <property type="entry name" value="TRIAD"/>
    <property type="match status" value="1"/>
</dbReference>
<keyword evidence="7" id="KW-0862">Zinc</keyword>
<dbReference type="AlphaFoldDB" id="A0A671KS79"/>
<organism evidence="12 13">
    <name type="scientific">Sinocyclocheilus anshuiensis</name>
    <dbReference type="NCBI Taxonomy" id="1608454"/>
    <lineage>
        <taxon>Eukaryota</taxon>
        <taxon>Metazoa</taxon>
        <taxon>Chordata</taxon>
        <taxon>Craniata</taxon>
        <taxon>Vertebrata</taxon>
        <taxon>Euteleostomi</taxon>
        <taxon>Actinopterygii</taxon>
        <taxon>Neopterygii</taxon>
        <taxon>Teleostei</taxon>
        <taxon>Ostariophysi</taxon>
        <taxon>Cypriniformes</taxon>
        <taxon>Cyprinidae</taxon>
        <taxon>Cyprininae</taxon>
        <taxon>Sinocyclocheilus</taxon>
    </lineage>
</organism>
<dbReference type="Gene3D" id="3.30.40.10">
    <property type="entry name" value="Zinc/RING finger domain, C3HC4 (zinc finger)"/>
    <property type="match status" value="1"/>
</dbReference>
<dbReference type="SUPFAM" id="SSF54495">
    <property type="entry name" value="UBC-like"/>
    <property type="match status" value="1"/>
</dbReference>
<dbReference type="FunFam" id="3.30.40.10:FF:000186">
    <property type="entry name" value="RBR-type E3 ubiquitin transferase"/>
    <property type="match status" value="1"/>
</dbReference>
<evidence type="ECO:0000256" key="3">
    <source>
        <dbReference type="ARBA" id="ARBA00022723"/>
    </source>
</evidence>
<dbReference type="InterPro" id="IPR006575">
    <property type="entry name" value="RWD_dom"/>
</dbReference>